<feature type="coiled-coil region" evidence="1">
    <location>
        <begin position="393"/>
        <end position="420"/>
    </location>
</feature>
<dbReference type="eggNOG" id="COG1353">
    <property type="taxonomic scope" value="Bacteria"/>
</dbReference>
<sequence length="1218" mass="143112">MITQNEMKQKAREYGVNPSTIERDYAQNWLLMALSSLPLVLKGGTGIRKVYISNYRFSDDLDFTLLEEFSAEEFKTTIDKVIEKAREESGMNFFEDFEFQKNNNGFEIDTYFQFMQRGENRTKIKLDITKAKNERILLPVLREKIIHLYSDDLDCEVKVYSLEEIVAEKIRSLFQRTRPRDLYDVWYLWSKTNDIDRRKVLKILPEKFKEKGVVVDIQDLESRKNDFRNAWEISLGHQLKELPDFETVFSIVLQEVKTMCVEMIKNNREMILIGEICALLHDIGKLHPNFIKTQSVEGIKGLPHHSGGIDQLIKAELIDFFKSIDMKINTESMSIYDSIRFHHDNSTNNILKCLKECDRKDSADDKGIVRRKQHLDSTWISSPFGHPKEKIDLNCLQKIFDDLQDELIELFKNYRSLDAKHLRSNLINILKTPFSHALGETRIPANDVTLWDHSYSTASLFKSVLAAITCGTNPNPQDLKWRIFAICWNGMEFINKGKKVAEIQSRNDVIENLKKKLTGIFEEEIPVGNVVFEDMNGIYFTFPDLNRACDLAEECAKIALETIQKETQNELWPFFILSEATRTLTIIANVQRSAFEKKKVPKMTPVLFVEDKERYLENPDLPSFTVRQSICPVCGIRPRDEGKERCKICYKRRQGRLSKWLSNREETIWIDEVADKNNKIALISLNFYLDKWLDGTMVGTIYSQTFEDWLNSKKAKKFFENKQNIQKLRNKGVNIEKKNNMNLSKELLKTITDEDIKEDAGFKSNLINTFFEDISSSQDHSSDGNYVERFVNNLKERLKPEPFNPSNLQKLLFTQNPSPARLYRIWQETTEFFDLVVSEVKNKIYSNKWKRIKFFVNYTDLKSKLKQGMGIEEKTPYLVQIDDLKPQKLLVFHDENGEFYTIESLGKFKFNNNIGEEAVKEALKQEFKHLAPEDDPDENLLNKSVKPDENNIKIEEYYPLIEINKSPFSLRLIVPAQDSMKIIALVTDLYNEMFKRVIGKLSLNIKLLVTKRKFPLYLFLDAENRMLEDEEFKKQVAMDPWWNIQRHDEFYGFYPAKPVEHENKYTLDDLNPISKGKIFYLYPGYFDFDLLSENTDRYNIAYSKGEKIKRADEIYRLLTERPYYFYEISEILELWDVLTNLTSSQIHFVEEALTLKIREWREVKDRENVFMNFAEATLKDAFNNKWDKLRDETKWFLLKSACNGLLLDTINLFKRTLA</sequence>
<protein>
    <submittedName>
        <fullName evidence="2">CRISPR-associated protein Csx11</fullName>
    </submittedName>
</protein>
<organism evidence="2 3">
    <name type="scientific">Pseudothermotoga lettingae (strain ATCC BAA-301 / DSM 14385 / NBRC 107922 / TMO)</name>
    <name type="common">Thermotoga lettingae</name>
    <dbReference type="NCBI Taxonomy" id="416591"/>
    <lineage>
        <taxon>Bacteria</taxon>
        <taxon>Thermotogati</taxon>
        <taxon>Thermotogota</taxon>
        <taxon>Thermotogae</taxon>
        <taxon>Thermotogales</taxon>
        <taxon>Thermotogaceae</taxon>
        <taxon>Pseudothermotoga</taxon>
    </lineage>
</organism>
<dbReference type="InterPro" id="IPR014942">
    <property type="entry name" value="AbiEii"/>
</dbReference>
<dbReference type="InterPro" id="IPR014055">
    <property type="entry name" value="CRISPR-assoc_prot_Csx11"/>
</dbReference>
<evidence type="ECO:0000256" key="1">
    <source>
        <dbReference type="SAM" id="Coils"/>
    </source>
</evidence>
<dbReference type="eggNOG" id="COG2253">
    <property type="taxonomic scope" value="Bacteria"/>
</dbReference>
<dbReference type="HOGENOM" id="CLU_007515_0_0_0"/>
<keyword evidence="3" id="KW-1185">Reference proteome</keyword>
<dbReference type="STRING" id="416591.Tlet_1205"/>
<gene>
    <name evidence="2" type="ordered locus">Tlet_1205</name>
</gene>
<dbReference type="CDD" id="cd09701">
    <property type="entry name" value="Cas10_III"/>
    <property type="match status" value="1"/>
</dbReference>
<reference evidence="2 3" key="1">
    <citation type="submission" date="2007-08" db="EMBL/GenBank/DDBJ databases">
        <title>Complete sequence of Thermotoga lettingae TMO.</title>
        <authorList>
            <consortium name="US DOE Joint Genome Institute"/>
            <person name="Copeland A."/>
            <person name="Lucas S."/>
            <person name="Lapidus A."/>
            <person name="Barry K."/>
            <person name="Glavina del Rio T."/>
            <person name="Dalin E."/>
            <person name="Tice H."/>
            <person name="Pitluck S."/>
            <person name="Foster B."/>
            <person name="Bruce D."/>
            <person name="Schmutz J."/>
            <person name="Larimer F."/>
            <person name="Land M."/>
            <person name="Hauser L."/>
            <person name="Kyrpides N."/>
            <person name="Mikhailova N."/>
            <person name="Nelson K."/>
            <person name="Gogarten J.P."/>
            <person name="Noll K."/>
            <person name="Richardson P."/>
        </authorList>
    </citation>
    <scope>NUCLEOTIDE SEQUENCE [LARGE SCALE GENOMIC DNA]</scope>
    <source>
        <strain evidence="3">ATCC BAA-301 / DSM 14385 / NBRC 107922 / TMO</strain>
    </source>
</reference>
<evidence type="ECO:0000313" key="3">
    <source>
        <dbReference type="Proteomes" id="UP000002016"/>
    </source>
</evidence>
<reference evidence="2 3" key="2">
    <citation type="journal article" date="2009" name="Proc. Natl. Acad. Sci. U.S.A.">
        <title>On the chimeric nature, thermophilic origin, and phylogenetic placement of the Thermotogales.</title>
        <authorList>
            <person name="Zhaxybayeva O."/>
            <person name="Swithers K.S."/>
            <person name="Lapierre P."/>
            <person name="Fournier G.P."/>
            <person name="Bickhart D.M."/>
            <person name="DeBoy R.T."/>
            <person name="Nelson K.E."/>
            <person name="Nesbo C.L."/>
            <person name="Doolittle W.F."/>
            <person name="Gogarten J.P."/>
            <person name="Noll K.M."/>
        </authorList>
    </citation>
    <scope>NUCLEOTIDE SEQUENCE [LARGE SCALE GENOMIC DNA]</scope>
    <source>
        <strain evidence="3">ATCC BAA-301 / DSM 14385 / NBRC 107922 / TMO</strain>
    </source>
</reference>
<dbReference type="Gene3D" id="3.10.450.620">
    <property type="entry name" value="JHP933, nucleotidyltransferase-like core domain"/>
    <property type="match status" value="1"/>
</dbReference>
<accession>A8F6I3</accession>
<dbReference type="NCBIfam" id="TIGR02682">
    <property type="entry name" value="cas_csx11"/>
    <property type="match status" value="1"/>
</dbReference>
<proteinExistence type="predicted"/>
<dbReference type="EMBL" id="CP000812">
    <property type="protein sequence ID" value="ABV33767.1"/>
    <property type="molecule type" value="Genomic_DNA"/>
</dbReference>
<dbReference type="Proteomes" id="UP000002016">
    <property type="component" value="Chromosome"/>
</dbReference>
<keyword evidence="1" id="KW-0175">Coiled coil</keyword>
<dbReference type="KEGG" id="tle:Tlet_1205"/>
<evidence type="ECO:0000313" key="2">
    <source>
        <dbReference type="EMBL" id="ABV33767.1"/>
    </source>
</evidence>
<dbReference type="RefSeq" id="WP_012003248.1">
    <property type="nucleotide sequence ID" value="NC_009828.1"/>
</dbReference>
<dbReference type="Pfam" id="PF08843">
    <property type="entry name" value="AbiEii"/>
    <property type="match status" value="1"/>
</dbReference>
<dbReference type="AlphaFoldDB" id="A8F6I3"/>
<name>A8F6I3_PSELT</name>